<dbReference type="Proteomes" id="UP001175227">
    <property type="component" value="Unassembled WGS sequence"/>
</dbReference>
<name>A0AA39PN06_9AGAR</name>
<evidence type="ECO:0000313" key="3">
    <source>
        <dbReference type="Proteomes" id="UP001175227"/>
    </source>
</evidence>
<dbReference type="AlphaFoldDB" id="A0AA39PN06"/>
<sequence length="109" mass="12554">MIRIMVQYVKIETHLRSLSYHKRRIVLTRHPYLNLFLSSLFPILSDIFFFLSLLFEILGSTPRCSTLCGLYPLGGLSIFITYATFAFVLFCDGINGSRANRKNIARSRT</sequence>
<protein>
    <submittedName>
        <fullName evidence="2">Uncharacterized protein</fullName>
    </submittedName>
</protein>
<keyword evidence="1" id="KW-0812">Transmembrane</keyword>
<feature type="transmembrane region" description="Helical" evidence="1">
    <location>
        <begin position="70"/>
        <end position="91"/>
    </location>
</feature>
<keyword evidence="1" id="KW-1133">Transmembrane helix</keyword>
<comment type="caution">
    <text evidence="2">The sequence shown here is derived from an EMBL/GenBank/DDBJ whole genome shotgun (WGS) entry which is preliminary data.</text>
</comment>
<keyword evidence="1" id="KW-0472">Membrane</keyword>
<feature type="transmembrane region" description="Helical" evidence="1">
    <location>
        <begin position="32"/>
        <end position="58"/>
    </location>
</feature>
<evidence type="ECO:0000313" key="2">
    <source>
        <dbReference type="EMBL" id="KAK0486544.1"/>
    </source>
</evidence>
<accession>A0AA39PN06</accession>
<organism evidence="2 3">
    <name type="scientific">Armillaria novae-zelandiae</name>
    <dbReference type="NCBI Taxonomy" id="153914"/>
    <lineage>
        <taxon>Eukaryota</taxon>
        <taxon>Fungi</taxon>
        <taxon>Dikarya</taxon>
        <taxon>Basidiomycota</taxon>
        <taxon>Agaricomycotina</taxon>
        <taxon>Agaricomycetes</taxon>
        <taxon>Agaricomycetidae</taxon>
        <taxon>Agaricales</taxon>
        <taxon>Marasmiineae</taxon>
        <taxon>Physalacriaceae</taxon>
        <taxon>Armillaria</taxon>
    </lineage>
</organism>
<evidence type="ECO:0000256" key="1">
    <source>
        <dbReference type="SAM" id="Phobius"/>
    </source>
</evidence>
<dbReference type="EMBL" id="JAUEPR010000004">
    <property type="protein sequence ID" value="KAK0486544.1"/>
    <property type="molecule type" value="Genomic_DNA"/>
</dbReference>
<gene>
    <name evidence="2" type="ORF">IW261DRAFT_1456012</name>
</gene>
<reference evidence="2" key="1">
    <citation type="submission" date="2023-06" db="EMBL/GenBank/DDBJ databases">
        <authorList>
            <consortium name="Lawrence Berkeley National Laboratory"/>
            <person name="Ahrendt S."/>
            <person name="Sahu N."/>
            <person name="Indic B."/>
            <person name="Wong-Bajracharya J."/>
            <person name="Merenyi Z."/>
            <person name="Ke H.-M."/>
            <person name="Monk M."/>
            <person name="Kocsube S."/>
            <person name="Drula E."/>
            <person name="Lipzen A."/>
            <person name="Balint B."/>
            <person name="Henrissat B."/>
            <person name="Andreopoulos B."/>
            <person name="Martin F.M."/>
            <person name="Harder C.B."/>
            <person name="Rigling D."/>
            <person name="Ford K.L."/>
            <person name="Foster G.D."/>
            <person name="Pangilinan J."/>
            <person name="Papanicolaou A."/>
            <person name="Barry K."/>
            <person name="LaButti K."/>
            <person name="Viragh M."/>
            <person name="Koriabine M."/>
            <person name="Yan M."/>
            <person name="Riley R."/>
            <person name="Champramary S."/>
            <person name="Plett K.L."/>
            <person name="Tsai I.J."/>
            <person name="Slot J."/>
            <person name="Sipos G."/>
            <person name="Plett J."/>
            <person name="Nagy L.G."/>
            <person name="Grigoriev I.V."/>
        </authorList>
    </citation>
    <scope>NUCLEOTIDE SEQUENCE</scope>
    <source>
        <strain evidence="2">ICMP 16352</strain>
    </source>
</reference>
<proteinExistence type="predicted"/>
<keyword evidence="3" id="KW-1185">Reference proteome</keyword>